<accession>A0A160VQY5</accession>
<reference evidence="5" key="2">
    <citation type="submission" date="2016-01" db="EMBL/GenBank/DDBJ databases">
        <authorList>
            <person name="Vorgias C.E."/>
        </authorList>
    </citation>
    <scope>NUCLEOTIDE SEQUENCE [LARGE SCALE GENOMIC DNA]</scope>
</reference>
<organism evidence="4 5">
    <name type="scientific">Thermococcus chitonophagus</name>
    <dbReference type="NCBI Taxonomy" id="54262"/>
    <lineage>
        <taxon>Archaea</taxon>
        <taxon>Methanobacteriati</taxon>
        <taxon>Methanobacteriota</taxon>
        <taxon>Thermococci</taxon>
        <taxon>Thermococcales</taxon>
        <taxon>Thermococcaceae</taxon>
        <taxon>Thermococcus</taxon>
    </lineage>
</organism>
<dbReference type="KEGG" id="tch:CHITON_0518"/>
<name>A0A160VQY5_9EURY</name>
<keyword evidence="4" id="KW-0808">Transferase</keyword>
<dbReference type="EMBL" id="CP015193">
    <property type="protein sequence ID" value="ASJ16049.1"/>
    <property type="molecule type" value="Genomic_DNA"/>
</dbReference>
<protein>
    <submittedName>
        <fullName evidence="4">Glycosyl transferase, group 1</fullName>
    </submittedName>
</protein>
<proteinExistence type="predicted"/>
<dbReference type="EMBL" id="LN999010">
    <property type="protein sequence ID" value="CUX77297.1"/>
    <property type="molecule type" value="Genomic_DNA"/>
</dbReference>
<sequence length="413" mass="46701">MSLKILLVNSGYPPNNIGGAEIYVESLAEALAEKHKVFIYTTNPPSKSSDGIKILGIKEPSSIRGLLISTTYKNPKIEENFRETLKEVDPDIVHFHNIWRFRTARLPIISKEEGYPTIMTLHDYWFMCPTSLLMFKRQIPCSGPNPHKCAECWNCTVLNLAPMKFSALKSILDYVNTPTEFSRRFEVLKETLRIIDGIIAPSKFLAKMAVSIGVPSIKIYYIPNGYPYSRFVGFKKKRSYYDDGRIVFGFVGVPTPQKGVHIATSALKYLKNANIELRIYGKIINKSYIKKLGNDPRVKIMGKFTDPKEPYSEIDVLLFPSLSYENCPLVLAEAALSRVPVIASDLGAIPEFVINGVNGFLFKPGDPKDLADKMKLIIKDPELIRKMGEAQMPPRDIPYHASEILRVYKKIMN</sequence>
<dbReference type="STRING" id="54262.CHITON_0518"/>
<feature type="domain" description="Glycosyl transferase family 1" evidence="1">
    <location>
        <begin position="241"/>
        <end position="390"/>
    </location>
</feature>
<gene>
    <name evidence="3" type="ORF">A3L04_02620</name>
    <name evidence="4" type="ORF">CHITON_0518</name>
</gene>
<dbReference type="CDD" id="cd03823">
    <property type="entry name" value="GT4_ExpE7-like"/>
    <property type="match status" value="1"/>
</dbReference>
<dbReference type="PANTHER" id="PTHR45947:SF3">
    <property type="entry name" value="SULFOQUINOVOSYL TRANSFERASE SQD2"/>
    <property type="match status" value="1"/>
</dbReference>
<dbReference type="Proteomes" id="UP000093069">
    <property type="component" value="Chromosome I"/>
</dbReference>
<dbReference type="RefSeq" id="WP_068576467.1">
    <property type="nucleotide sequence ID" value="NZ_CP015193.1"/>
</dbReference>
<dbReference type="GO" id="GO:0016757">
    <property type="term" value="F:glycosyltransferase activity"/>
    <property type="evidence" value="ECO:0007669"/>
    <property type="project" value="InterPro"/>
</dbReference>
<dbReference type="InterPro" id="IPR028098">
    <property type="entry name" value="Glyco_trans_4-like_N"/>
</dbReference>
<reference evidence="3 6" key="3">
    <citation type="submission" date="2016-04" db="EMBL/GenBank/DDBJ databases">
        <title>Complete genome sequence of Thermococcus chitonophagus type strain GC74.</title>
        <authorList>
            <person name="Oger P.M."/>
        </authorList>
    </citation>
    <scope>NUCLEOTIDE SEQUENCE [LARGE SCALE GENOMIC DNA]</scope>
    <source>
        <strain evidence="3 6">GC74</strain>
    </source>
</reference>
<evidence type="ECO:0000313" key="3">
    <source>
        <dbReference type="EMBL" id="ASJ16049.1"/>
    </source>
</evidence>
<dbReference type="Pfam" id="PF13439">
    <property type="entry name" value="Glyco_transf_4"/>
    <property type="match status" value="1"/>
</dbReference>
<reference evidence="4" key="1">
    <citation type="submission" date="2016-01" db="EMBL/GenBank/DDBJ databases">
        <authorList>
            <person name="Oliw E.H."/>
        </authorList>
    </citation>
    <scope>NUCLEOTIDE SEQUENCE</scope>
    <source>
        <strain evidence="4">1</strain>
    </source>
</reference>
<dbReference type="Pfam" id="PF00534">
    <property type="entry name" value="Glycos_transf_1"/>
    <property type="match status" value="1"/>
</dbReference>
<evidence type="ECO:0000313" key="4">
    <source>
        <dbReference type="EMBL" id="CUX77297.1"/>
    </source>
</evidence>
<dbReference type="SUPFAM" id="SSF53756">
    <property type="entry name" value="UDP-Glycosyltransferase/glycogen phosphorylase"/>
    <property type="match status" value="1"/>
</dbReference>
<evidence type="ECO:0000259" key="2">
    <source>
        <dbReference type="Pfam" id="PF13439"/>
    </source>
</evidence>
<keyword evidence="6" id="KW-1185">Reference proteome</keyword>
<dbReference type="Gene3D" id="3.40.50.2000">
    <property type="entry name" value="Glycogen Phosphorylase B"/>
    <property type="match status" value="2"/>
</dbReference>
<dbReference type="GeneID" id="33321432"/>
<feature type="domain" description="Glycosyltransferase subfamily 4-like N-terminal" evidence="2">
    <location>
        <begin position="17"/>
        <end position="227"/>
    </location>
</feature>
<evidence type="ECO:0000313" key="5">
    <source>
        <dbReference type="Proteomes" id="UP000093069"/>
    </source>
</evidence>
<dbReference type="Proteomes" id="UP000250189">
    <property type="component" value="Chromosome"/>
</dbReference>
<dbReference type="AlphaFoldDB" id="A0A160VQY5"/>
<dbReference type="InterPro" id="IPR050194">
    <property type="entry name" value="Glycosyltransferase_grp1"/>
</dbReference>
<evidence type="ECO:0000259" key="1">
    <source>
        <dbReference type="Pfam" id="PF00534"/>
    </source>
</evidence>
<dbReference type="InterPro" id="IPR001296">
    <property type="entry name" value="Glyco_trans_1"/>
</dbReference>
<evidence type="ECO:0000313" key="6">
    <source>
        <dbReference type="Proteomes" id="UP000250189"/>
    </source>
</evidence>
<dbReference type="PANTHER" id="PTHR45947">
    <property type="entry name" value="SULFOQUINOVOSYL TRANSFERASE SQD2"/>
    <property type="match status" value="1"/>
</dbReference>